<comment type="caution">
    <text evidence="1">The sequence shown here is derived from an EMBL/GenBank/DDBJ whole genome shotgun (WGS) entry which is preliminary data.</text>
</comment>
<dbReference type="Proteomes" id="UP001165960">
    <property type="component" value="Unassembled WGS sequence"/>
</dbReference>
<reference evidence="1" key="1">
    <citation type="submission" date="2022-04" db="EMBL/GenBank/DDBJ databases">
        <title>Genome of the entomopathogenic fungus Entomophthora muscae.</title>
        <authorList>
            <person name="Elya C."/>
            <person name="Lovett B.R."/>
            <person name="Lee E."/>
            <person name="Macias A.M."/>
            <person name="Hajek A.E."/>
            <person name="De Bivort B.L."/>
            <person name="Kasson M.T."/>
            <person name="De Fine Licht H.H."/>
            <person name="Stajich J.E."/>
        </authorList>
    </citation>
    <scope>NUCLEOTIDE SEQUENCE</scope>
    <source>
        <strain evidence="1">Berkeley</strain>
    </source>
</reference>
<evidence type="ECO:0000313" key="1">
    <source>
        <dbReference type="EMBL" id="KAJ9055476.1"/>
    </source>
</evidence>
<gene>
    <name evidence="1" type="ORF">DSO57_1003553</name>
</gene>
<sequence>MVGIMGESVISSLIRGLDTSGERNSQAVEEPANIVVKGITKGLAAPCAAKGHNFSTKITPPTNVSHDTQGALDESSHDVKNSMG</sequence>
<keyword evidence="2" id="KW-1185">Reference proteome</keyword>
<dbReference type="EMBL" id="QTSX02006398">
    <property type="protein sequence ID" value="KAJ9055476.1"/>
    <property type="molecule type" value="Genomic_DNA"/>
</dbReference>
<protein>
    <submittedName>
        <fullName evidence="1">Uncharacterized protein</fullName>
    </submittedName>
</protein>
<accession>A0ACC2RZQ9</accession>
<organism evidence="1 2">
    <name type="scientific">Entomophthora muscae</name>
    <dbReference type="NCBI Taxonomy" id="34485"/>
    <lineage>
        <taxon>Eukaryota</taxon>
        <taxon>Fungi</taxon>
        <taxon>Fungi incertae sedis</taxon>
        <taxon>Zoopagomycota</taxon>
        <taxon>Entomophthoromycotina</taxon>
        <taxon>Entomophthoromycetes</taxon>
        <taxon>Entomophthorales</taxon>
        <taxon>Entomophthoraceae</taxon>
        <taxon>Entomophthora</taxon>
    </lineage>
</organism>
<evidence type="ECO:0000313" key="2">
    <source>
        <dbReference type="Proteomes" id="UP001165960"/>
    </source>
</evidence>
<name>A0ACC2RZQ9_9FUNG</name>
<proteinExistence type="predicted"/>